<keyword evidence="3" id="KW-1185">Reference proteome</keyword>
<dbReference type="InterPro" id="IPR018392">
    <property type="entry name" value="LysM"/>
</dbReference>
<accession>A0ABV8UUC1</accession>
<proteinExistence type="predicted"/>
<dbReference type="SUPFAM" id="SSF54106">
    <property type="entry name" value="LysM domain"/>
    <property type="match status" value="1"/>
</dbReference>
<dbReference type="InterPro" id="IPR036779">
    <property type="entry name" value="LysM_dom_sf"/>
</dbReference>
<name>A0ABV8UUC1_9BACL</name>
<evidence type="ECO:0000259" key="1">
    <source>
        <dbReference type="PROSITE" id="PS51782"/>
    </source>
</evidence>
<evidence type="ECO:0000313" key="3">
    <source>
        <dbReference type="Proteomes" id="UP001595733"/>
    </source>
</evidence>
<sequence>MKRIRINSSILTLLAILLLTFSLLHTKSSSQQVNHITVSTGDTLWTLAQQYVDENERSYWIDSVMKLNFMTDSQIKEGQELVIPSDQKFNYLGEPTQLAGVDE</sequence>
<feature type="domain" description="LysM" evidence="1">
    <location>
        <begin position="34"/>
        <end position="83"/>
    </location>
</feature>
<organism evidence="2 3">
    <name type="scientific">Chryseomicrobium palamuruense</name>
    <dbReference type="NCBI Taxonomy" id="682973"/>
    <lineage>
        <taxon>Bacteria</taxon>
        <taxon>Bacillati</taxon>
        <taxon>Bacillota</taxon>
        <taxon>Bacilli</taxon>
        <taxon>Bacillales</taxon>
        <taxon>Caryophanaceae</taxon>
        <taxon>Chryseomicrobium</taxon>
    </lineage>
</organism>
<dbReference type="Pfam" id="PF01476">
    <property type="entry name" value="LysM"/>
    <property type="match status" value="1"/>
</dbReference>
<dbReference type="PROSITE" id="PS51782">
    <property type="entry name" value="LYSM"/>
    <property type="match status" value="1"/>
</dbReference>
<dbReference type="Gene3D" id="3.10.350.10">
    <property type="entry name" value="LysM domain"/>
    <property type="match status" value="1"/>
</dbReference>
<dbReference type="Proteomes" id="UP001595733">
    <property type="component" value="Unassembled WGS sequence"/>
</dbReference>
<gene>
    <name evidence="2" type="ORF">ACFO0S_05380</name>
</gene>
<dbReference type="RefSeq" id="WP_378140787.1">
    <property type="nucleotide sequence ID" value="NZ_JBHSEF010000011.1"/>
</dbReference>
<dbReference type="EMBL" id="JBHSEF010000011">
    <property type="protein sequence ID" value="MFC4354510.1"/>
    <property type="molecule type" value="Genomic_DNA"/>
</dbReference>
<reference evidence="3" key="1">
    <citation type="journal article" date="2019" name="Int. J. Syst. Evol. Microbiol.">
        <title>The Global Catalogue of Microorganisms (GCM) 10K type strain sequencing project: providing services to taxonomists for standard genome sequencing and annotation.</title>
        <authorList>
            <consortium name="The Broad Institute Genomics Platform"/>
            <consortium name="The Broad Institute Genome Sequencing Center for Infectious Disease"/>
            <person name="Wu L."/>
            <person name="Ma J."/>
        </authorList>
    </citation>
    <scope>NUCLEOTIDE SEQUENCE [LARGE SCALE GENOMIC DNA]</scope>
    <source>
        <strain evidence="3">CCUG 50353</strain>
    </source>
</reference>
<evidence type="ECO:0000313" key="2">
    <source>
        <dbReference type="EMBL" id="MFC4354510.1"/>
    </source>
</evidence>
<protein>
    <submittedName>
        <fullName evidence="2">LysM peptidoglycan-binding domain-containing protein</fullName>
    </submittedName>
</protein>
<comment type="caution">
    <text evidence="2">The sequence shown here is derived from an EMBL/GenBank/DDBJ whole genome shotgun (WGS) entry which is preliminary data.</text>
</comment>